<accession>A0A3R9UW20</accession>
<evidence type="ECO:0000313" key="6">
    <source>
        <dbReference type="Proteomes" id="UP000270620"/>
    </source>
</evidence>
<comment type="caution">
    <text evidence="5">The sequence shown here is derived from an EMBL/GenBank/DDBJ whole genome shotgun (WGS) entry which is preliminary data.</text>
</comment>
<evidence type="ECO:0000256" key="1">
    <source>
        <dbReference type="ARBA" id="ARBA00023015"/>
    </source>
</evidence>
<dbReference type="GO" id="GO:0043565">
    <property type="term" value="F:sequence-specific DNA binding"/>
    <property type="evidence" value="ECO:0007669"/>
    <property type="project" value="InterPro"/>
</dbReference>
<dbReference type="SMART" id="SM00342">
    <property type="entry name" value="HTH_ARAC"/>
    <property type="match status" value="1"/>
</dbReference>
<dbReference type="Pfam" id="PF12833">
    <property type="entry name" value="HTH_18"/>
    <property type="match status" value="1"/>
</dbReference>
<evidence type="ECO:0000256" key="2">
    <source>
        <dbReference type="ARBA" id="ARBA00023125"/>
    </source>
</evidence>
<dbReference type="EMBL" id="RWBG01000001">
    <property type="protein sequence ID" value="RSK41351.1"/>
    <property type="molecule type" value="Genomic_DNA"/>
</dbReference>
<dbReference type="PANTHER" id="PTHR43280">
    <property type="entry name" value="ARAC-FAMILY TRANSCRIPTIONAL REGULATOR"/>
    <property type="match status" value="1"/>
</dbReference>
<dbReference type="Proteomes" id="UP000270620">
    <property type="component" value="Unassembled WGS sequence"/>
</dbReference>
<dbReference type="OrthoDB" id="2585681at2"/>
<proteinExistence type="predicted"/>
<protein>
    <submittedName>
        <fullName evidence="5">Helix-turn-helix domain-containing protein</fullName>
    </submittedName>
</protein>
<dbReference type="PROSITE" id="PS01124">
    <property type="entry name" value="HTH_ARAC_FAMILY_2"/>
    <property type="match status" value="1"/>
</dbReference>
<sequence length="323" mass="37820">MKDTYLNRILFKTCIVLEGFLPNFASQKFYGYMEIINYTLKEYFDQKKSPCLSFNVLGLDDKSIQNEKTLHRSDYFQVLLLQEGEVNQGIEHENFQLSKNEISVVFPHQINTLKIQDQAKGIIIQFDEVLFCSDLLKNELISYNNDLMNKLNHVTLDDTSFLKINNYGIQIFDLFKSLSPIKKEQIRFYIKIMLLEIIEAAHQNYQGFQAPGELDYFARFKTLIEANFKSKRTVTYYKDQLQITAKKLNEICKSKTGQTALNIIHERILTEIKRLLIFSGKNHKEIAYELGFDSPSALNKFVYAKLKETPSELKEELSQIYKY</sequence>
<organism evidence="5 6">
    <name type="scientific">Mangrovimonas spongiae</name>
    <dbReference type="NCBI Taxonomy" id="2494697"/>
    <lineage>
        <taxon>Bacteria</taxon>
        <taxon>Pseudomonadati</taxon>
        <taxon>Bacteroidota</taxon>
        <taxon>Flavobacteriia</taxon>
        <taxon>Flavobacteriales</taxon>
        <taxon>Flavobacteriaceae</taxon>
        <taxon>Mangrovimonas</taxon>
    </lineage>
</organism>
<dbReference type="AlphaFoldDB" id="A0A3R9UW20"/>
<dbReference type="Gene3D" id="1.10.10.60">
    <property type="entry name" value="Homeodomain-like"/>
    <property type="match status" value="1"/>
</dbReference>
<evidence type="ECO:0000259" key="4">
    <source>
        <dbReference type="PROSITE" id="PS01124"/>
    </source>
</evidence>
<evidence type="ECO:0000256" key="3">
    <source>
        <dbReference type="ARBA" id="ARBA00023163"/>
    </source>
</evidence>
<dbReference type="InterPro" id="IPR018060">
    <property type="entry name" value="HTH_AraC"/>
</dbReference>
<keyword evidence="6" id="KW-1185">Reference proteome</keyword>
<dbReference type="SUPFAM" id="SSF46689">
    <property type="entry name" value="Homeodomain-like"/>
    <property type="match status" value="1"/>
</dbReference>
<keyword evidence="3" id="KW-0804">Transcription</keyword>
<keyword evidence="2" id="KW-0238">DNA-binding</keyword>
<reference evidence="5 6" key="1">
    <citation type="submission" date="2018-12" db="EMBL/GenBank/DDBJ databases">
        <title>Mangrovimonas spongiae sp. nov., a novel member of the genus Mangrovimonas isolated from marine sponge.</title>
        <authorList>
            <person name="Zhuang L."/>
            <person name="Luo L."/>
        </authorList>
    </citation>
    <scope>NUCLEOTIDE SEQUENCE [LARGE SCALE GENOMIC DNA]</scope>
    <source>
        <strain evidence="5 6">HN-E26</strain>
    </source>
</reference>
<dbReference type="PANTHER" id="PTHR43280:SF32">
    <property type="entry name" value="TRANSCRIPTIONAL REGULATORY PROTEIN"/>
    <property type="match status" value="1"/>
</dbReference>
<name>A0A3R9UW20_9FLAO</name>
<gene>
    <name evidence="5" type="ORF">EJA19_00315</name>
</gene>
<dbReference type="GO" id="GO:0003700">
    <property type="term" value="F:DNA-binding transcription factor activity"/>
    <property type="evidence" value="ECO:0007669"/>
    <property type="project" value="InterPro"/>
</dbReference>
<evidence type="ECO:0000313" key="5">
    <source>
        <dbReference type="EMBL" id="RSK41351.1"/>
    </source>
</evidence>
<dbReference type="InterPro" id="IPR009057">
    <property type="entry name" value="Homeodomain-like_sf"/>
</dbReference>
<dbReference type="RefSeq" id="WP_125466348.1">
    <property type="nucleotide sequence ID" value="NZ_RWBG01000001.1"/>
</dbReference>
<feature type="domain" description="HTH araC/xylS-type" evidence="4">
    <location>
        <begin position="218"/>
        <end position="316"/>
    </location>
</feature>
<keyword evidence="1" id="KW-0805">Transcription regulation</keyword>